<sequence>MARIARIVAPGLPHHITQRGNRGQQTFFDDDDYKAYRHLMATHAAGCGSRVWTYCLMPNHVHLILVPEHEDGLRCAVAETHRRYTRRINARNDWRGHLWQERFHSFVMDEEHLVAAARYIERNPVRAGLCERPEDWSWSSARAHLAGRDDELVDVQPLLDRMPQWDVLLAEPDEDPFARQIHAHMRTGRPLGQDTFVQTLEARLGRPLQRKKPGPKPKPKTPALDENAAANTRSKR</sequence>
<name>A0ABS1CMK6_9GAMM</name>
<evidence type="ECO:0000313" key="3">
    <source>
        <dbReference type="EMBL" id="MBK1633150.1"/>
    </source>
</evidence>
<dbReference type="Pfam" id="PF01797">
    <property type="entry name" value="Y1_Tnp"/>
    <property type="match status" value="1"/>
</dbReference>
<evidence type="ECO:0000313" key="4">
    <source>
        <dbReference type="Proteomes" id="UP000748752"/>
    </source>
</evidence>
<evidence type="ECO:0000259" key="2">
    <source>
        <dbReference type="SMART" id="SM01321"/>
    </source>
</evidence>
<keyword evidence="4" id="KW-1185">Reference proteome</keyword>
<dbReference type="SUPFAM" id="SSF143422">
    <property type="entry name" value="Transposase IS200-like"/>
    <property type="match status" value="1"/>
</dbReference>
<gene>
    <name evidence="3" type="ORF">CKO31_20825</name>
</gene>
<organism evidence="3 4">
    <name type="scientific">Thiohalocapsa halophila</name>
    <dbReference type="NCBI Taxonomy" id="69359"/>
    <lineage>
        <taxon>Bacteria</taxon>
        <taxon>Pseudomonadati</taxon>
        <taxon>Pseudomonadota</taxon>
        <taxon>Gammaproteobacteria</taxon>
        <taxon>Chromatiales</taxon>
        <taxon>Chromatiaceae</taxon>
        <taxon>Thiohalocapsa</taxon>
    </lineage>
</organism>
<reference evidence="3 4" key="1">
    <citation type="journal article" date="2020" name="Microorganisms">
        <title>Osmotic Adaptation and Compatible Solute Biosynthesis of Phototrophic Bacteria as Revealed from Genome Analyses.</title>
        <authorList>
            <person name="Imhoff J.F."/>
            <person name="Rahn T."/>
            <person name="Kunzel S."/>
            <person name="Keller A."/>
            <person name="Neulinger S.C."/>
        </authorList>
    </citation>
    <scope>NUCLEOTIDE SEQUENCE [LARGE SCALE GENOMIC DNA]</scope>
    <source>
        <strain evidence="3 4">DSM 6210</strain>
    </source>
</reference>
<proteinExistence type="predicted"/>
<dbReference type="EMBL" id="NRRV01000069">
    <property type="protein sequence ID" value="MBK1633150.1"/>
    <property type="molecule type" value="Genomic_DNA"/>
</dbReference>
<comment type="caution">
    <text evidence="3">The sequence shown here is derived from an EMBL/GenBank/DDBJ whole genome shotgun (WGS) entry which is preliminary data.</text>
</comment>
<dbReference type="SMART" id="SM01321">
    <property type="entry name" value="Y1_Tnp"/>
    <property type="match status" value="1"/>
</dbReference>
<feature type="domain" description="Transposase IS200-like" evidence="2">
    <location>
        <begin position="9"/>
        <end position="123"/>
    </location>
</feature>
<dbReference type="Proteomes" id="UP000748752">
    <property type="component" value="Unassembled WGS sequence"/>
</dbReference>
<dbReference type="PANTHER" id="PTHR34322">
    <property type="entry name" value="TRANSPOSASE, Y1_TNP DOMAIN-CONTAINING"/>
    <property type="match status" value="1"/>
</dbReference>
<evidence type="ECO:0000256" key="1">
    <source>
        <dbReference type="SAM" id="MobiDB-lite"/>
    </source>
</evidence>
<accession>A0ABS1CMK6</accession>
<feature type="compositionally biased region" description="Basic residues" evidence="1">
    <location>
        <begin position="208"/>
        <end position="219"/>
    </location>
</feature>
<dbReference type="RefSeq" id="WP_200241167.1">
    <property type="nucleotide sequence ID" value="NZ_NRRV01000069.1"/>
</dbReference>
<dbReference type="InterPro" id="IPR002686">
    <property type="entry name" value="Transposase_17"/>
</dbReference>
<feature type="region of interest" description="Disordered" evidence="1">
    <location>
        <begin position="203"/>
        <end position="236"/>
    </location>
</feature>
<dbReference type="PANTHER" id="PTHR34322:SF2">
    <property type="entry name" value="TRANSPOSASE IS200-LIKE DOMAIN-CONTAINING PROTEIN"/>
    <property type="match status" value="1"/>
</dbReference>
<dbReference type="InterPro" id="IPR036515">
    <property type="entry name" value="Transposase_17_sf"/>
</dbReference>
<dbReference type="Gene3D" id="3.30.70.1290">
    <property type="entry name" value="Transposase IS200-like"/>
    <property type="match status" value="1"/>
</dbReference>
<protein>
    <submittedName>
        <fullName evidence="3">Transposase</fullName>
    </submittedName>
</protein>